<dbReference type="SMART" id="SM00702">
    <property type="entry name" value="P4Hc"/>
    <property type="match status" value="1"/>
</dbReference>
<evidence type="ECO:0000313" key="6">
    <source>
        <dbReference type="Proteomes" id="UP001189429"/>
    </source>
</evidence>
<reference evidence="5" key="1">
    <citation type="submission" date="2023-10" db="EMBL/GenBank/DDBJ databases">
        <authorList>
            <person name="Chen Y."/>
            <person name="Shah S."/>
            <person name="Dougan E. K."/>
            <person name="Thang M."/>
            <person name="Chan C."/>
        </authorList>
    </citation>
    <scope>NUCLEOTIDE SEQUENCE [LARGE SCALE GENOMIC DNA]</scope>
</reference>
<gene>
    <name evidence="5" type="ORF">PCOR1329_LOCUS82020</name>
</gene>
<protein>
    <recommendedName>
        <fullName evidence="4">Prolyl 4-hydroxylase alpha subunit domain-containing protein</fullName>
    </recommendedName>
</protein>
<dbReference type="InterPro" id="IPR041658">
    <property type="entry name" value="AAA_lid_11"/>
</dbReference>
<dbReference type="Proteomes" id="UP001189429">
    <property type="component" value="Unassembled WGS sequence"/>
</dbReference>
<dbReference type="InterPro" id="IPR026983">
    <property type="entry name" value="DHC"/>
</dbReference>
<feature type="domain" description="Prolyl 4-hydroxylase alpha subunit" evidence="4">
    <location>
        <begin position="243"/>
        <end position="433"/>
    </location>
</feature>
<dbReference type="InterPro" id="IPR004273">
    <property type="entry name" value="Dynein_heavy_D6_P-loop"/>
</dbReference>
<dbReference type="PANTHER" id="PTHR22878">
    <property type="entry name" value="DYNEIN HEAVY CHAIN 6, AXONEMAL-LIKE-RELATED"/>
    <property type="match status" value="1"/>
</dbReference>
<keyword evidence="6" id="KW-1185">Reference proteome</keyword>
<sequence>AEIVRLAQRLGMGERTQSVSLGQGQGAKAEGAIAQGREQGLWVILQNCHLAPSWMQKLEVLVEDLNPEKDSGRQVSDAFRLWLTSMPSPQFPVSVLQNGLKMTNEPPKGLKSNLLRAYLSFDDDWFEEACLKSEFCQRAFRKMLFGLCFFHALIQERCSYGALGWNIPYQFSEPDRQICVMQLKMFLEDEYKFSPSGKYYAPPFADLGSYVDYIRSLPINHMPEAFGLHANANLVAAIGEARRGGAALERTRGAKDGEELEAEIRIKMIKLSETFGYTEDAAVSMARNMRQNENCVWIADDPLCDTLFERCRGLLPPEVQGGEVCGFNARWRLYKYGPLDRFKPHIDGSWPGSGLDASGKLVRDRYGDRWSQLTIVFYLNDDFEGGETRFFYPTGATRGGAVCFYHGEHPQSPLHEGGLVTAGTKYIIRSDVLYKLPGSGQDSLQSGWQSHYAQVPPGDAEDMLAESS</sequence>
<accession>A0ABN9Y6X3</accession>
<proteinExistence type="predicted"/>
<evidence type="ECO:0000256" key="2">
    <source>
        <dbReference type="ARBA" id="ARBA00022964"/>
    </source>
</evidence>
<evidence type="ECO:0000313" key="5">
    <source>
        <dbReference type="EMBL" id="CAK0906831.1"/>
    </source>
</evidence>
<dbReference type="Pfam" id="PF18198">
    <property type="entry name" value="AAA_lid_11"/>
    <property type="match status" value="1"/>
</dbReference>
<name>A0ABN9Y6X3_9DINO</name>
<dbReference type="InterPro" id="IPR006620">
    <property type="entry name" value="Pro_4_hyd_alph"/>
</dbReference>
<keyword evidence="3" id="KW-0560">Oxidoreductase</keyword>
<comment type="caution">
    <text evidence="5">The sequence shown here is derived from an EMBL/GenBank/DDBJ whole genome shotgun (WGS) entry which is preliminary data.</text>
</comment>
<dbReference type="Gene3D" id="3.40.50.300">
    <property type="entry name" value="P-loop containing nucleotide triphosphate hydrolases"/>
    <property type="match status" value="1"/>
</dbReference>
<dbReference type="EMBL" id="CAUYUJ010021750">
    <property type="protein sequence ID" value="CAK0906831.1"/>
    <property type="molecule type" value="Genomic_DNA"/>
</dbReference>
<organism evidence="5 6">
    <name type="scientific">Prorocentrum cordatum</name>
    <dbReference type="NCBI Taxonomy" id="2364126"/>
    <lineage>
        <taxon>Eukaryota</taxon>
        <taxon>Sar</taxon>
        <taxon>Alveolata</taxon>
        <taxon>Dinophyceae</taxon>
        <taxon>Prorocentrales</taxon>
        <taxon>Prorocentraceae</taxon>
        <taxon>Prorocentrum</taxon>
    </lineage>
</organism>
<dbReference type="InterPro" id="IPR027417">
    <property type="entry name" value="P-loop_NTPase"/>
</dbReference>
<evidence type="ECO:0000256" key="3">
    <source>
        <dbReference type="ARBA" id="ARBA00023002"/>
    </source>
</evidence>
<feature type="non-terminal residue" evidence="5">
    <location>
        <position position="1"/>
    </location>
</feature>
<dbReference type="InterPro" id="IPR042219">
    <property type="entry name" value="AAA_lid_11_sf"/>
</dbReference>
<evidence type="ECO:0000256" key="1">
    <source>
        <dbReference type="ARBA" id="ARBA00001961"/>
    </source>
</evidence>
<dbReference type="Gene3D" id="2.60.120.620">
    <property type="entry name" value="q2cbj1_9rhob like domain"/>
    <property type="match status" value="1"/>
</dbReference>
<dbReference type="PANTHER" id="PTHR22878:SF68">
    <property type="entry name" value="DYNEIN HEAVY CHAIN 6, AXONEMAL-LIKE"/>
    <property type="match status" value="1"/>
</dbReference>
<keyword evidence="2" id="KW-0223">Dioxygenase</keyword>
<dbReference type="Gene3D" id="1.10.8.720">
    <property type="entry name" value="Region D6 of dynein motor"/>
    <property type="match status" value="1"/>
</dbReference>
<dbReference type="Pfam" id="PF03028">
    <property type="entry name" value="Dynein_heavy"/>
    <property type="match status" value="1"/>
</dbReference>
<evidence type="ECO:0000259" key="4">
    <source>
        <dbReference type="SMART" id="SM00702"/>
    </source>
</evidence>
<comment type="cofactor">
    <cofactor evidence="1">
        <name>L-ascorbate</name>
        <dbReference type="ChEBI" id="CHEBI:38290"/>
    </cofactor>
</comment>